<organism evidence="2 3">
    <name type="scientific">Photobacterium pectinilyticum</name>
    <dbReference type="NCBI Taxonomy" id="2906793"/>
    <lineage>
        <taxon>Bacteria</taxon>
        <taxon>Pseudomonadati</taxon>
        <taxon>Pseudomonadota</taxon>
        <taxon>Gammaproteobacteria</taxon>
        <taxon>Vibrionales</taxon>
        <taxon>Vibrionaceae</taxon>
        <taxon>Photobacterium</taxon>
    </lineage>
</organism>
<dbReference type="EMBL" id="JANEYT010000018">
    <property type="protein sequence ID" value="MCQ1058393.1"/>
    <property type="molecule type" value="Genomic_DNA"/>
</dbReference>
<dbReference type="InterPro" id="IPR037522">
    <property type="entry name" value="HD_GYP_dom"/>
</dbReference>
<dbReference type="SMART" id="SM00471">
    <property type="entry name" value="HDc"/>
    <property type="match status" value="1"/>
</dbReference>
<comment type="caution">
    <text evidence="2">The sequence shown here is derived from an EMBL/GenBank/DDBJ whole genome shotgun (WGS) entry which is preliminary data.</text>
</comment>
<dbReference type="Proteomes" id="UP001524460">
    <property type="component" value="Unassembled WGS sequence"/>
</dbReference>
<dbReference type="Pfam" id="PF13487">
    <property type="entry name" value="HD_5"/>
    <property type="match status" value="1"/>
</dbReference>
<sequence length="243" mass="27910">MSNNHQILGVKINKSDQAELTNSLKQLDGFIWDMLIGLSAIAENVTVDQVHAHTRRCMAYTRIILDEMLISSMHDDDRDLIKRRPEYYDLIPRCCGLHDIGKSQIPDHLLNKPGKLSTQEFSYVKEHTLNPFETFFSFLETHNTNPFIIILKDCVKHHHERYDGSGYPLQLSGNDIPLVARIMAVVDVIDALTTDSSYSRRRSVDETFDFLISQRGIAFDPYVIDATFRQRQKIQAIANQDSQ</sequence>
<dbReference type="CDD" id="cd00077">
    <property type="entry name" value="HDc"/>
    <property type="match status" value="1"/>
</dbReference>
<accession>A0ABT1N0X7</accession>
<evidence type="ECO:0000313" key="2">
    <source>
        <dbReference type="EMBL" id="MCQ1058393.1"/>
    </source>
</evidence>
<protein>
    <submittedName>
        <fullName evidence="2">HD domain-containing protein</fullName>
    </submittedName>
</protein>
<name>A0ABT1N0X7_9GAMM</name>
<proteinExistence type="predicted"/>
<dbReference type="PANTHER" id="PTHR45228:SF1">
    <property type="entry name" value="CYCLIC DI-GMP PHOSPHODIESTERASE TM_0186"/>
    <property type="match status" value="1"/>
</dbReference>
<dbReference type="InterPro" id="IPR003607">
    <property type="entry name" value="HD/PDEase_dom"/>
</dbReference>
<dbReference type="Gene3D" id="1.10.3210.10">
    <property type="entry name" value="Hypothetical protein af1432"/>
    <property type="match status" value="1"/>
</dbReference>
<evidence type="ECO:0000259" key="1">
    <source>
        <dbReference type="PROSITE" id="PS51832"/>
    </source>
</evidence>
<dbReference type="RefSeq" id="WP_255042274.1">
    <property type="nucleotide sequence ID" value="NZ_JANEYT010000018.1"/>
</dbReference>
<dbReference type="PROSITE" id="PS51832">
    <property type="entry name" value="HD_GYP"/>
    <property type="match status" value="1"/>
</dbReference>
<evidence type="ECO:0000313" key="3">
    <source>
        <dbReference type="Proteomes" id="UP001524460"/>
    </source>
</evidence>
<keyword evidence="3" id="KW-1185">Reference proteome</keyword>
<dbReference type="InterPro" id="IPR052020">
    <property type="entry name" value="Cyclic_di-GMP/3'3'-cGAMP_PDE"/>
</dbReference>
<feature type="domain" description="HD-GYP" evidence="1">
    <location>
        <begin position="28"/>
        <end position="243"/>
    </location>
</feature>
<reference evidence="2 3" key="1">
    <citation type="submission" date="2022-07" db="EMBL/GenBank/DDBJ databases">
        <title>Photobacterium pectinilyticum sp. nov., a marine bacterium isolated from surface seawater of Qingdao offshore.</title>
        <authorList>
            <person name="Wang X."/>
        </authorList>
    </citation>
    <scope>NUCLEOTIDE SEQUENCE [LARGE SCALE GENOMIC DNA]</scope>
    <source>
        <strain evidence="2 3">ZSDE20</strain>
    </source>
</reference>
<gene>
    <name evidence="2" type="ORF">NHN17_10015</name>
</gene>
<dbReference type="SUPFAM" id="SSF109604">
    <property type="entry name" value="HD-domain/PDEase-like"/>
    <property type="match status" value="1"/>
</dbReference>
<dbReference type="PANTHER" id="PTHR45228">
    <property type="entry name" value="CYCLIC DI-GMP PHOSPHODIESTERASE TM_0186-RELATED"/>
    <property type="match status" value="1"/>
</dbReference>